<accession>A0AAD5UWA7</accession>
<keyword evidence="3" id="KW-1185">Reference proteome</keyword>
<dbReference type="EMBL" id="JANAWD010000438">
    <property type="protein sequence ID" value="KAJ3479457.1"/>
    <property type="molecule type" value="Genomic_DNA"/>
</dbReference>
<proteinExistence type="predicted"/>
<evidence type="ECO:0000313" key="3">
    <source>
        <dbReference type="Proteomes" id="UP001212997"/>
    </source>
</evidence>
<gene>
    <name evidence="2" type="ORF">NLI96_g9049</name>
</gene>
<feature type="compositionally biased region" description="Basic and acidic residues" evidence="1">
    <location>
        <begin position="83"/>
        <end position="94"/>
    </location>
</feature>
<evidence type="ECO:0000313" key="2">
    <source>
        <dbReference type="EMBL" id="KAJ3479457.1"/>
    </source>
</evidence>
<reference evidence="2" key="1">
    <citation type="submission" date="2022-07" db="EMBL/GenBank/DDBJ databases">
        <title>Genome Sequence of Physisporinus lineatus.</title>
        <authorList>
            <person name="Buettner E."/>
        </authorList>
    </citation>
    <scope>NUCLEOTIDE SEQUENCE</scope>
    <source>
        <strain evidence="2">VT162</strain>
    </source>
</reference>
<feature type="compositionally biased region" description="Polar residues" evidence="1">
    <location>
        <begin position="41"/>
        <end position="51"/>
    </location>
</feature>
<feature type="region of interest" description="Disordered" evidence="1">
    <location>
        <begin position="77"/>
        <end position="103"/>
    </location>
</feature>
<feature type="compositionally biased region" description="Basic and acidic residues" evidence="1">
    <location>
        <begin position="1"/>
        <end position="10"/>
    </location>
</feature>
<name>A0AAD5UWA7_9APHY</name>
<dbReference type="Proteomes" id="UP001212997">
    <property type="component" value="Unassembled WGS sequence"/>
</dbReference>
<organism evidence="2 3">
    <name type="scientific">Meripilus lineatus</name>
    <dbReference type="NCBI Taxonomy" id="2056292"/>
    <lineage>
        <taxon>Eukaryota</taxon>
        <taxon>Fungi</taxon>
        <taxon>Dikarya</taxon>
        <taxon>Basidiomycota</taxon>
        <taxon>Agaricomycotina</taxon>
        <taxon>Agaricomycetes</taxon>
        <taxon>Polyporales</taxon>
        <taxon>Meripilaceae</taxon>
        <taxon>Meripilus</taxon>
    </lineage>
</organism>
<evidence type="ECO:0000256" key="1">
    <source>
        <dbReference type="SAM" id="MobiDB-lite"/>
    </source>
</evidence>
<protein>
    <submittedName>
        <fullName evidence="2">Uncharacterized protein</fullName>
    </submittedName>
</protein>
<feature type="region of interest" description="Disordered" evidence="1">
    <location>
        <begin position="1"/>
        <end position="59"/>
    </location>
</feature>
<sequence>MCWTPPDRDNVSGAVRTDTDARAGEAEPQDPASPSPPAQSNTEHSVASMPSTDRVAQVDEDVIVSTHKSFPNLCDLRAHARRKDPSVVEPEPKRISTRSSCLL</sequence>
<comment type="caution">
    <text evidence="2">The sequence shown here is derived from an EMBL/GenBank/DDBJ whole genome shotgun (WGS) entry which is preliminary data.</text>
</comment>
<dbReference type="AlphaFoldDB" id="A0AAD5UWA7"/>